<dbReference type="EMBL" id="ODYU01010142">
    <property type="protein sequence ID" value="SOQ55040.1"/>
    <property type="molecule type" value="Genomic_DNA"/>
</dbReference>
<name>A0A2H1WPP4_SPOFR</name>
<gene>
    <name evidence="1" type="ORF">SFRICE_019499</name>
</gene>
<accession>A0A2H1WPP4</accession>
<organism evidence="1">
    <name type="scientific">Spodoptera frugiperda</name>
    <name type="common">Fall armyworm</name>
    <dbReference type="NCBI Taxonomy" id="7108"/>
    <lineage>
        <taxon>Eukaryota</taxon>
        <taxon>Metazoa</taxon>
        <taxon>Ecdysozoa</taxon>
        <taxon>Arthropoda</taxon>
        <taxon>Hexapoda</taxon>
        <taxon>Insecta</taxon>
        <taxon>Pterygota</taxon>
        <taxon>Neoptera</taxon>
        <taxon>Endopterygota</taxon>
        <taxon>Lepidoptera</taxon>
        <taxon>Glossata</taxon>
        <taxon>Ditrysia</taxon>
        <taxon>Noctuoidea</taxon>
        <taxon>Noctuidae</taxon>
        <taxon>Amphipyrinae</taxon>
        <taxon>Spodoptera</taxon>
    </lineage>
</organism>
<sequence length="85" mass="9618">MIEMKGCFSTRDVLCYVAVNAFGFHQYLYNIHLCVLWMCAMDGFPTIDTLHTRTRAAHLSRTATQLSIGGNGHIVSQLSYYVEMP</sequence>
<evidence type="ECO:0000313" key="1">
    <source>
        <dbReference type="EMBL" id="SOQ55040.1"/>
    </source>
</evidence>
<reference evidence="1" key="1">
    <citation type="submission" date="2016-07" db="EMBL/GenBank/DDBJ databases">
        <authorList>
            <person name="Bretaudeau A."/>
        </authorList>
    </citation>
    <scope>NUCLEOTIDE SEQUENCE</scope>
    <source>
        <strain evidence="1">Rice</strain>
        <tissue evidence="1">Whole body</tissue>
    </source>
</reference>
<dbReference type="AlphaFoldDB" id="A0A2H1WPP4"/>
<protein>
    <submittedName>
        <fullName evidence="1">SFRICE_019499</fullName>
    </submittedName>
</protein>
<proteinExistence type="predicted"/>